<dbReference type="OrthoDB" id="635050at2759"/>
<dbReference type="Gramene" id="TVU22041">
    <property type="protein sequence ID" value="TVU22041"/>
    <property type="gene ID" value="EJB05_31717"/>
</dbReference>
<dbReference type="GO" id="GO:0030247">
    <property type="term" value="F:polysaccharide binding"/>
    <property type="evidence" value="ECO:0007669"/>
    <property type="project" value="InterPro"/>
</dbReference>
<accession>A0A5J9UFK1</accession>
<dbReference type="InterPro" id="IPR032872">
    <property type="entry name" value="WAK_assoc_C"/>
</dbReference>
<keyword evidence="8" id="KW-1185">Reference proteome</keyword>
<protein>
    <recommendedName>
        <fullName evidence="9">Wall-associated receptor kinase galacturonan-binding domain-containing protein</fullName>
    </recommendedName>
</protein>
<dbReference type="PANTHER" id="PTHR33138">
    <property type="entry name" value="OS01G0690200 PROTEIN"/>
    <property type="match status" value="1"/>
</dbReference>
<reference evidence="7 8" key="1">
    <citation type="journal article" date="2019" name="Sci. Rep.">
        <title>A high-quality genome of Eragrostis curvula grass provides insights into Poaceae evolution and supports new strategies to enhance forage quality.</title>
        <authorList>
            <person name="Carballo J."/>
            <person name="Santos B.A.C.M."/>
            <person name="Zappacosta D."/>
            <person name="Garbus I."/>
            <person name="Selva J.P."/>
            <person name="Gallo C.A."/>
            <person name="Diaz A."/>
            <person name="Albertini E."/>
            <person name="Caccamo M."/>
            <person name="Echenique V."/>
        </authorList>
    </citation>
    <scope>NUCLEOTIDE SEQUENCE [LARGE SCALE GENOMIC DNA]</scope>
    <source>
        <strain evidence="8">cv. Victoria</strain>
        <tissue evidence="7">Leaf</tissue>
    </source>
</reference>
<dbReference type="Proteomes" id="UP000324897">
    <property type="component" value="Unassembled WGS sequence"/>
</dbReference>
<dbReference type="AlphaFoldDB" id="A0A5J9UFK1"/>
<dbReference type="PANTHER" id="PTHR33138:SF56">
    <property type="entry name" value="OS01G0137282 PROTEIN"/>
    <property type="match status" value="1"/>
</dbReference>
<evidence type="ECO:0000313" key="7">
    <source>
        <dbReference type="EMBL" id="TVU22041.1"/>
    </source>
</evidence>
<evidence type="ECO:0000256" key="1">
    <source>
        <dbReference type="ARBA" id="ARBA00004167"/>
    </source>
</evidence>
<comment type="subcellular location">
    <subcellularLocation>
        <location evidence="1">Membrane</location>
        <topology evidence="1">Single-pass membrane protein</topology>
    </subcellularLocation>
</comment>
<feature type="domain" description="Wall-associated receptor kinase C-terminal" evidence="6">
    <location>
        <begin position="183"/>
        <end position="234"/>
    </location>
</feature>
<evidence type="ECO:0000259" key="5">
    <source>
        <dbReference type="Pfam" id="PF13947"/>
    </source>
</evidence>
<feature type="signal peptide" evidence="4">
    <location>
        <begin position="1"/>
        <end position="18"/>
    </location>
</feature>
<evidence type="ECO:0000313" key="8">
    <source>
        <dbReference type="Proteomes" id="UP000324897"/>
    </source>
</evidence>
<organism evidence="7 8">
    <name type="scientific">Eragrostis curvula</name>
    <name type="common">weeping love grass</name>
    <dbReference type="NCBI Taxonomy" id="38414"/>
    <lineage>
        <taxon>Eukaryota</taxon>
        <taxon>Viridiplantae</taxon>
        <taxon>Streptophyta</taxon>
        <taxon>Embryophyta</taxon>
        <taxon>Tracheophyta</taxon>
        <taxon>Spermatophyta</taxon>
        <taxon>Magnoliopsida</taxon>
        <taxon>Liliopsida</taxon>
        <taxon>Poales</taxon>
        <taxon>Poaceae</taxon>
        <taxon>PACMAD clade</taxon>
        <taxon>Chloridoideae</taxon>
        <taxon>Eragrostideae</taxon>
        <taxon>Eragrostidinae</taxon>
        <taxon>Eragrostis</taxon>
    </lineage>
</organism>
<evidence type="ECO:0000256" key="3">
    <source>
        <dbReference type="ARBA" id="ARBA00023180"/>
    </source>
</evidence>
<dbReference type="GO" id="GO:0016020">
    <property type="term" value="C:membrane"/>
    <property type="evidence" value="ECO:0007669"/>
    <property type="project" value="UniProtKB-SubCell"/>
</dbReference>
<evidence type="ECO:0000259" key="6">
    <source>
        <dbReference type="Pfam" id="PF14380"/>
    </source>
</evidence>
<sequence>MLPPLLLLLAFFLQGAAAASPGQPSSCLPKKCGSLNISYPFWLDEPGQPPCGPPAFQLKCNSSGAFLSRSIYQAYRMVSIFLDNSSFHVIDDNLPLANGCPAPNFNISLGIGLGPFVISRSNYELLFLTSCKEPPPNGFHRLPCRNLSFVSDGGEAKYGSYHGQDGIPPSCVLSVVPTLGASDRNGNDHVAKMKNGFLLQWEGLPTDCPKCMASGGECMYGDTGLAFACNCSDGVHHEKCGGEFRKFQFRFVLAVVV</sequence>
<keyword evidence="3" id="KW-0325">Glycoprotein</keyword>
<proteinExistence type="predicted"/>
<feature type="chain" id="PRO_5023816470" description="Wall-associated receptor kinase galacturonan-binding domain-containing protein" evidence="4">
    <location>
        <begin position="19"/>
        <end position="257"/>
    </location>
</feature>
<name>A0A5J9UFK1_9POAL</name>
<comment type="caution">
    <text evidence="7">The sequence shown here is derived from an EMBL/GenBank/DDBJ whole genome shotgun (WGS) entry which is preliminary data.</text>
</comment>
<evidence type="ECO:0008006" key="9">
    <source>
        <dbReference type="Google" id="ProtNLM"/>
    </source>
</evidence>
<keyword evidence="2 4" id="KW-0732">Signal</keyword>
<dbReference type="EMBL" id="RWGY01000026">
    <property type="protein sequence ID" value="TVU22041.1"/>
    <property type="molecule type" value="Genomic_DNA"/>
</dbReference>
<feature type="non-terminal residue" evidence="7">
    <location>
        <position position="1"/>
    </location>
</feature>
<gene>
    <name evidence="7" type="ORF">EJB05_31717</name>
</gene>
<evidence type="ECO:0000256" key="4">
    <source>
        <dbReference type="SAM" id="SignalP"/>
    </source>
</evidence>
<dbReference type="Pfam" id="PF14380">
    <property type="entry name" value="WAK_assoc"/>
    <property type="match status" value="1"/>
</dbReference>
<dbReference type="Pfam" id="PF13947">
    <property type="entry name" value="GUB_WAK_bind"/>
    <property type="match status" value="1"/>
</dbReference>
<evidence type="ECO:0000256" key="2">
    <source>
        <dbReference type="ARBA" id="ARBA00022729"/>
    </source>
</evidence>
<dbReference type="InterPro" id="IPR025287">
    <property type="entry name" value="WAK_GUB"/>
</dbReference>
<feature type="domain" description="Wall-associated receptor kinase galacturonan-binding" evidence="5">
    <location>
        <begin position="27"/>
        <end position="91"/>
    </location>
</feature>